<dbReference type="KEGG" id="caul:KCG34_22255"/>
<evidence type="ECO:0000313" key="2">
    <source>
        <dbReference type="EMBL" id="QUD87735.1"/>
    </source>
</evidence>
<dbReference type="EMBL" id="CP073078">
    <property type="protein sequence ID" value="QUD87735.1"/>
    <property type="molecule type" value="Genomic_DNA"/>
</dbReference>
<feature type="transmembrane region" description="Helical" evidence="1">
    <location>
        <begin position="44"/>
        <end position="63"/>
    </location>
</feature>
<keyword evidence="3" id="KW-1185">Reference proteome</keyword>
<keyword evidence="1" id="KW-1133">Transmembrane helix</keyword>
<name>A0A975IUG8_9CAUL</name>
<evidence type="ECO:0000256" key="1">
    <source>
        <dbReference type="SAM" id="Phobius"/>
    </source>
</evidence>
<dbReference type="Proteomes" id="UP000676409">
    <property type="component" value="Chromosome"/>
</dbReference>
<sequence length="101" mass="10432">MHALTERPSLFDGAWRSLAWLGGALSALVASTIAAVIAVIFTAALAVVALMGAVAVGFAGLALRARRTARSGPGDPNVIDAQRVGGNSWVAYGWDRDGRKV</sequence>
<reference evidence="2" key="1">
    <citation type="submission" date="2021-04" db="EMBL/GenBank/DDBJ databases">
        <title>The complete genome sequence of Caulobacter sp. S6.</title>
        <authorList>
            <person name="Tang Y."/>
            <person name="Ouyang W."/>
            <person name="Liu Q."/>
            <person name="Huang B."/>
            <person name="Guo Z."/>
            <person name="Lei P."/>
        </authorList>
    </citation>
    <scope>NUCLEOTIDE SEQUENCE</scope>
    <source>
        <strain evidence="2">S6</strain>
    </source>
</reference>
<dbReference type="AlphaFoldDB" id="A0A975IUG8"/>
<evidence type="ECO:0000313" key="3">
    <source>
        <dbReference type="Proteomes" id="UP000676409"/>
    </source>
</evidence>
<proteinExistence type="predicted"/>
<accession>A0A975IUG8</accession>
<keyword evidence="1" id="KW-0812">Transmembrane</keyword>
<dbReference type="RefSeq" id="WP_211937785.1">
    <property type="nucleotide sequence ID" value="NZ_CP073078.1"/>
</dbReference>
<gene>
    <name evidence="2" type="ORF">KCG34_22255</name>
</gene>
<organism evidence="2 3">
    <name type="scientific">Phenylobacterium montanum</name>
    <dbReference type="NCBI Taxonomy" id="2823693"/>
    <lineage>
        <taxon>Bacteria</taxon>
        <taxon>Pseudomonadati</taxon>
        <taxon>Pseudomonadota</taxon>
        <taxon>Alphaproteobacteria</taxon>
        <taxon>Caulobacterales</taxon>
        <taxon>Caulobacteraceae</taxon>
        <taxon>Phenylobacterium</taxon>
    </lineage>
</organism>
<keyword evidence="1" id="KW-0472">Membrane</keyword>
<protein>
    <submittedName>
        <fullName evidence="2">Uncharacterized protein</fullName>
    </submittedName>
</protein>